<name>A0ABW4UI37_9HYPH</name>
<accession>A0ABW4UI37</accession>
<keyword evidence="2" id="KW-0732">Signal</keyword>
<sequence length="107" mass="11712">MRWISTAAIIMMAATVLSGCETTSPQVAALQDNNTCRMYGIAPGTQLFITCMMQQSGQREQRRVAQNQAIAAAFVGAAVVGVAAAAASSGPYYRPYYRCGYYRCWYY</sequence>
<keyword evidence="4" id="KW-1185">Reference proteome</keyword>
<feature type="transmembrane region" description="Helical" evidence="1">
    <location>
        <begin position="69"/>
        <end position="87"/>
    </location>
</feature>
<reference evidence="4" key="1">
    <citation type="journal article" date="2019" name="Int. J. Syst. Evol. Microbiol.">
        <title>The Global Catalogue of Microorganisms (GCM) 10K type strain sequencing project: providing services to taxonomists for standard genome sequencing and annotation.</title>
        <authorList>
            <consortium name="The Broad Institute Genomics Platform"/>
            <consortium name="The Broad Institute Genome Sequencing Center for Infectious Disease"/>
            <person name="Wu L."/>
            <person name="Ma J."/>
        </authorList>
    </citation>
    <scope>NUCLEOTIDE SEQUENCE [LARGE SCALE GENOMIC DNA]</scope>
    <source>
        <strain evidence="4">CGMCC 1.16225</strain>
    </source>
</reference>
<dbReference type="Proteomes" id="UP001597405">
    <property type="component" value="Unassembled WGS sequence"/>
</dbReference>
<dbReference type="RefSeq" id="WP_379104293.1">
    <property type="nucleotide sequence ID" value="NZ_JBHUGZ010000023.1"/>
</dbReference>
<feature type="signal peptide" evidence="2">
    <location>
        <begin position="1"/>
        <end position="18"/>
    </location>
</feature>
<evidence type="ECO:0000313" key="3">
    <source>
        <dbReference type="EMBL" id="MFD1986806.1"/>
    </source>
</evidence>
<dbReference type="EMBL" id="JBHUGZ010000023">
    <property type="protein sequence ID" value="MFD1986806.1"/>
    <property type="molecule type" value="Genomic_DNA"/>
</dbReference>
<feature type="chain" id="PRO_5047148204" description="Lipoprotein" evidence="2">
    <location>
        <begin position="19"/>
        <end position="107"/>
    </location>
</feature>
<dbReference type="PROSITE" id="PS51257">
    <property type="entry name" value="PROKAR_LIPOPROTEIN"/>
    <property type="match status" value="1"/>
</dbReference>
<organism evidence="3 4">
    <name type="scientific">Mesorhizobium newzealandense</name>
    <dbReference type="NCBI Taxonomy" id="1300302"/>
    <lineage>
        <taxon>Bacteria</taxon>
        <taxon>Pseudomonadati</taxon>
        <taxon>Pseudomonadota</taxon>
        <taxon>Alphaproteobacteria</taxon>
        <taxon>Hyphomicrobiales</taxon>
        <taxon>Phyllobacteriaceae</taxon>
        <taxon>Mesorhizobium</taxon>
    </lineage>
</organism>
<evidence type="ECO:0008006" key="5">
    <source>
        <dbReference type="Google" id="ProtNLM"/>
    </source>
</evidence>
<evidence type="ECO:0000256" key="2">
    <source>
        <dbReference type="SAM" id="SignalP"/>
    </source>
</evidence>
<keyword evidence="1" id="KW-0472">Membrane</keyword>
<evidence type="ECO:0000313" key="4">
    <source>
        <dbReference type="Proteomes" id="UP001597405"/>
    </source>
</evidence>
<evidence type="ECO:0000256" key="1">
    <source>
        <dbReference type="SAM" id="Phobius"/>
    </source>
</evidence>
<keyword evidence="1" id="KW-1133">Transmembrane helix</keyword>
<gene>
    <name evidence="3" type="ORF">ACFSOZ_30705</name>
</gene>
<protein>
    <recommendedName>
        <fullName evidence="5">Lipoprotein</fullName>
    </recommendedName>
</protein>
<comment type="caution">
    <text evidence="3">The sequence shown here is derived from an EMBL/GenBank/DDBJ whole genome shotgun (WGS) entry which is preliminary data.</text>
</comment>
<keyword evidence="1" id="KW-0812">Transmembrane</keyword>
<proteinExistence type="predicted"/>